<dbReference type="Proteomes" id="UP000694569">
    <property type="component" value="Unplaced"/>
</dbReference>
<evidence type="ECO:0000313" key="1">
    <source>
        <dbReference type="Ensembl" id="ENSLLEP00000018754.1"/>
    </source>
</evidence>
<protein>
    <recommendedName>
        <fullName evidence="3">Reverse transcriptase</fullName>
    </recommendedName>
</protein>
<keyword evidence="2" id="KW-1185">Reference proteome</keyword>
<dbReference type="PANTHER" id="PTHR31635">
    <property type="entry name" value="REVERSE TRANSCRIPTASE DOMAIN-CONTAINING PROTEIN-RELATED"/>
    <property type="match status" value="1"/>
</dbReference>
<dbReference type="GeneTree" id="ENSGT00940000165023"/>
<name>A0A8C5MUI9_9ANUR</name>
<organism evidence="1 2">
    <name type="scientific">Leptobrachium leishanense</name>
    <name type="common">Leishan spiny toad</name>
    <dbReference type="NCBI Taxonomy" id="445787"/>
    <lineage>
        <taxon>Eukaryota</taxon>
        <taxon>Metazoa</taxon>
        <taxon>Chordata</taxon>
        <taxon>Craniata</taxon>
        <taxon>Vertebrata</taxon>
        <taxon>Euteleostomi</taxon>
        <taxon>Amphibia</taxon>
        <taxon>Batrachia</taxon>
        <taxon>Anura</taxon>
        <taxon>Pelobatoidea</taxon>
        <taxon>Megophryidae</taxon>
        <taxon>Leptobrachium</taxon>
    </lineage>
</organism>
<reference evidence="1" key="1">
    <citation type="submission" date="2025-08" db="UniProtKB">
        <authorList>
            <consortium name="Ensembl"/>
        </authorList>
    </citation>
    <scope>IDENTIFICATION</scope>
</reference>
<evidence type="ECO:0008006" key="3">
    <source>
        <dbReference type="Google" id="ProtNLM"/>
    </source>
</evidence>
<dbReference type="AlphaFoldDB" id="A0A8C5MUI9"/>
<reference evidence="1" key="2">
    <citation type="submission" date="2025-09" db="UniProtKB">
        <authorList>
            <consortium name="Ensembl"/>
        </authorList>
    </citation>
    <scope>IDENTIFICATION</scope>
</reference>
<dbReference type="OrthoDB" id="2417874at2759"/>
<dbReference type="PANTHER" id="PTHR31635:SF196">
    <property type="entry name" value="REVERSE TRANSCRIPTASE DOMAIN-CONTAINING PROTEIN-RELATED"/>
    <property type="match status" value="1"/>
</dbReference>
<sequence>LQEYGLVSYHSLNLLKTQALALGLPPADLRSIKARYSFAWNDQGIKYLGITLPGKFEDIVSTNHKKVFAETKSLLLRWRLVRLSWLGRAAAVKMTILPKLLYVFRMLPVPVPKPLLNVVHRDISSYIWNGKRPRIPFKVLSAPLEDEGLKFPQILAYHKAAAIASLSESLLIHQPLWTYIQSIALPGHSFPGLLFTPSKSRPPLPTALQITRWSQNVMTNTYSPGPMPHNTVGGS</sequence>
<evidence type="ECO:0000313" key="2">
    <source>
        <dbReference type="Proteomes" id="UP000694569"/>
    </source>
</evidence>
<dbReference type="Ensembl" id="ENSLLET00000019490.1">
    <property type="protein sequence ID" value="ENSLLEP00000018754.1"/>
    <property type="gene ID" value="ENSLLEG00000011883.1"/>
</dbReference>
<accession>A0A8C5MUI9</accession>
<proteinExistence type="predicted"/>